<proteinExistence type="predicted"/>
<comment type="caution">
    <text evidence="2">The sequence shown here is derived from an EMBL/GenBank/DDBJ whole genome shotgun (WGS) entry which is preliminary data.</text>
</comment>
<gene>
    <name evidence="2" type="ORF">PG994_006969</name>
</gene>
<evidence type="ECO:0000313" key="2">
    <source>
        <dbReference type="EMBL" id="KAK8064331.1"/>
    </source>
</evidence>
<keyword evidence="1" id="KW-0732">Signal</keyword>
<reference evidence="2 3" key="1">
    <citation type="submission" date="2023-01" db="EMBL/GenBank/DDBJ databases">
        <title>Analysis of 21 Apiospora genomes using comparative genomics revels a genus with tremendous synthesis potential of carbohydrate active enzymes and secondary metabolites.</title>
        <authorList>
            <person name="Sorensen T."/>
        </authorList>
    </citation>
    <scope>NUCLEOTIDE SEQUENCE [LARGE SCALE GENOMIC DNA]</scope>
    <source>
        <strain evidence="2 3">CBS 135458</strain>
    </source>
</reference>
<dbReference type="EMBL" id="JAQQWL010000007">
    <property type="protein sequence ID" value="KAK8064331.1"/>
    <property type="molecule type" value="Genomic_DNA"/>
</dbReference>
<evidence type="ECO:0000313" key="3">
    <source>
        <dbReference type="Proteomes" id="UP001480595"/>
    </source>
</evidence>
<feature type="signal peptide" evidence="1">
    <location>
        <begin position="1"/>
        <end position="21"/>
    </location>
</feature>
<feature type="chain" id="PRO_5047247861" evidence="1">
    <location>
        <begin position="22"/>
        <end position="315"/>
    </location>
</feature>
<organism evidence="2 3">
    <name type="scientific">Apiospora phragmitis</name>
    <dbReference type="NCBI Taxonomy" id="2905665"/>
    <lineage>
        <taxon>Eukaryota</taxon>
        <taxon>Fungi</taxon>
        <taxon>Dikarya</taxon>
        <taxon>Ascomycota</taxon>
        <taxon>Pezizomycotina</taxon>
        <taxon>Sordariomycetes</taxon>
        <taxon>Xylariomycetidae</taxon>
        <taxon>Amphisphaeriales</taxon>
        <taxon>Apiosporaceae</taxon>
        <taxon>Apiospora</taxon>
    </lineage>
</organism>
<dbReference type="GeneID" id="92091441"/>
<dbReference type="RefSeq" id="XP_066715320.1">
    <property type="nucleotide sequence ID" value="XM_066858378.1"/>
</dbReference>
<name>A0ABR1UZH6_9PEZI</name>
<protein>
    <submittedName>
        <fullName evidence="2">Uncharacterized protein</fullName>
    </submittedName>
</protein>
<evidence type="ECO:0000256" key="1">
    <source>
        <dbReference type="SAM" id="SignalP"/>
    </source>
</evidence>
<keyword evidence="3" id="KW-1185">Reference proteome</keyword>
<accession>A0ABR1UZH6</accession>
<dbReference type="Proteomes" id="UP001480595">
    <property type="component" value="Unassembled WGS sequence"/>
</dbReference>
<dbReference type="Pfam" id="PF13668">
    <property type="entry name" value="Ferritin_2"/>
    <property type="match status" value="1"/>
</dbReference>
<sequence>MKSTYLLSACLALLLMHHGRAVPVSSNTLDLLPTIRQDPANTKPRPLMQATRAKDDTSDDDVLWQNILAAEWIIWSFYDAGVHAFNSSSFTELGLPNTTYQRVTDIRDNEAGHLRIFQGEISSGSVQPGPCEYNFPFDSDPTTFLALSTLIESLLDVWTASPFSGPSDTVFPYPNEILDVTNRFVVPGSCPPANPVFPNPSQYLPKAGVAAGTESVAVGATVQLNFTEPDNQPRFAAAAQYYAVFYHAIEIVSLPLRTDNSPAEPINVTIPLQFSPEGVVIMVIADAEGAPHLDSVVADPVIFLQQPAALGTQVN</sequence>